<reference evidence="3 4" key="1">
    <citation type="submission" date="2024-09" db="EMBL/GenBank/DDBJ databases">
        <authorList>
            <person name="Sun Q."/>
            <person name="Mori K."/>
        </authorList>
    </citation>
    <scope>NUCLEOTIDE SEQUENCE [LARGE SCALE GENOMIC DNA]</scope>
    <source>
        <strain evidence="3 4">NCAIM B.02621</strain>
    </source>
</reference>
<feature type="transmembrane region" description="Helical" evidence="2">
    <location>
        <begin position="15"/>
        <end position="38"/>
    </location>
</feature>
<dbReference type="Proteomes" id="UP001589906">
    <property type="component" value="Unassembled WGS sequence"/>
</dbReference>
<sequence length="103" mass="10286">MTATPPPPTRKPGPGAGLIVGGIVLAFVLAALIGWLYIREGGAARHGLTADAPDPAPLPSGAPVAVPADPNNTPAPGVDPTGDAYQGDQTVIDRQQESSADGR</sequence>
<protein>
    <submittedName>
        <fullName evidence="3">Uncharacterized protein</fullName>
    </submittedName>
</protein>
<gene>
    <name evidence="3" type="ORF">ACFFGE_04770</name>
</gene>
<keyword evidence="2" id="KW-1133">Transmembrane helix</keyword>
<evidence type="ECO:0000313" key="3">
    <source>
        <dbReference type="EMBL" id="MFC0633190.1"/>
    </source>
</evidence>
<dbReference type="EMBL" id="JBHLSW010000003">
    <property type="protein sequence ID" value="MFC0633190.1"/>
    <property type="molecule type" value="Genomic_DNA"/>
</dbReference>
<accession>A0ABV6R0P1</accession>
<keyword evidence="2" id="KW-0812">Transmembrane</keyword>
<evidence type="ECO:0000313" key="4">
    <source>
        <dbReference type="Proteomes" id="UP001589906"/>
    </source>
</evidence>
<organism evidence="3 4">
    <name type="scientific">Brevundimonas balnearis</name>
    <dbReference type="NCBI Taxonomy" id="1572858"/>
    <lineage>
        <taxon>Bacteria</taxon>
        <taxon>Pseudomonadati</taxon>
        <taxon>Pseudomonadota</taxon>
        <taxon>Alphaproteobacteria</taxon>
        <taxon>Caulobacterales</taxon>
        <taxon>Caulobacteraceae</taxon>
        <taxon>Brevundimonas</taxon>
    </lineage>
</organism>
<feature type="region of interest" description="Disordered" evidence="1">
    <location>
        <begin position="46"/>
        <end position="103"/>
    </location>
</feature>
<name>A0ABV6R0P1_9CAUL</name>
<evidence type="ECO:0000256" key="1">
    <source>
        <dbReference type="SAM" id="MobiDB-lite"/>
    </source>
</evidence>
<keyword evidence="2" id="KW-0472">Membrane</keyword>
<dbReference type="RefSeq" id="WP_376834811.1">
    <property type="nucleotide sequence ID" value="NZ_JBHLSW010000003.1"/>
</dbReference>
<comment type="caution">
    <text evidence="3">The sequence shown here is derived from an EMBL/GenBank/DDBJ whole genome shotgun (WGS) entry which is preliminary data.</text>
</comment>
<feature type="compositionally biased region" description="Basic and acidic residues" evidence="1">
    <location>
        <begin position="94"/>
        <end position="103"/>
    </location>
</feature>
<evidence type="ECO:0000256" key="2">
    <source>
        <dbReference type="SAM" id="Phobius"/>
    </source>
</evidence>
<proteinExistence type="predicted"/>
<keyword evidence="4" id="KW-1185">Reference proteome</keyword>